<organism evidence="2">
    <name type="scientific">Telmatobacter sp. DSM 110680</name>
    <dbReference type="NCBI Taxonomy" id="3036704"/>
    <lineage>
        <taxon>Bacteria</taxon>
        <taxon>Pseudomonadati</taxon>
        <taxon>Acidobacteriota</taxon>
        <taxon>Terriglobia</taxon>
        <taxon>Terriglobales</taxon>
        <taxon>Acidobacteriaceae</taxon>
        <taxon>Telmatobacter</taxon>
    </lineage>
</organism>
<dbReference type="EMBL" id="CP121196">
    <property type="protein sequence ID" value="XBH18799.1"/>
    <property type="molecule type" value="Genomic_DNA"/>
</dbReference>
<reference evidence="2" key="1">
    <citation type="submission" date="2023-03" db="EMBL/GenBank/DDBJ databases">
        <title>Edaphobacter sp.</title>
        <authorList>
            <person name="Huber K.J."/>
            <person name="Papendorf J."/>
            <person name="Pilke C."/>
            <person name="Bunk B."/>
            <person name="Sproeer C."/>
            <person name="Pester M."/>
        </authorList>
    </citation>
    <scope>NUCLEOTIDE SEQUENCE</scope>
    <source>
        <strain evidence="2">DSM 110680</strain>
    </source>
</reference>
<dbReference type="Pfam" id="PF01797">
    <property type="entry name" value="Y1_Tnp"/>
    <property type="match status" value="1"/>
</dbReference>
<dbReference type="PROSITE" id="PS51257">
    <property type="entry name" value="PROKAR_LIPOPROTEIN"/>
    <property type="match status" value="1"/>
</dbReference>
<proteinExistence type="predicted"/>
<dbReference type="AlphaFoldDB" id="A0AAU7DLL7"/>
<gene>
    <name evidence="2" type="ORF">P8935_05665</name>
</gene>
<dbReference type="SUPFAM" id="SSF143422">
    <property type="entry name" value="Transposase IS200-like"/>
    <property type="match status" value="1"/>
</dbReference>
<evidence type="ECO:0000313" key="2">
    <source>
        <dbReference type="EMBL" id="XBH18799.1"/>
    </source>
</evidence>
<feature type="domain" description="Transposase IS200-like" evidence="1">
    <location>
        <begin position="10"/>
        <end position="120"/>
    </location>
</feature>
<evidence type="ECO:0000259" key="1">
    <source>
        <dbReference type="SMART" id="SM01321"/>
    </source>
</evidence>
<dbReference type="SMART" id="SM01321">
    <property type="entry name" value="Y1_Tnp"/>
    <property type="match status" value="1"/>
</dbReference>
<dbReference type="GO" id="GO:0006313">
    <property type="term" value="P:DNA transposition"/>
    <property type="evidence" value="ECO:0007669"/>
    <property type="project" value="InterPro"/>
</dbReference>
<dbReference type="GO" id="GO:0003677">
    <property type="term" value="F:DNA binding"/>
    <property type="evidence" value="ECO:0007669"/>
    <property type="project" value="InterPro"/>
</dbReference>
<dbReference type="InterPro" id="IPR002686">
    <property type="entry name" value="Transposase_17"/>
</dbReference>
<dbReference type="InterPro" id="IPR036515">
    <property type="entry name" value="Transposase_17_sf"/>
</dbReference>
<dbReference type="Gene3D" id="3.30.70.1290">
    <property type="entry name" value="Transposase IS200-like"/>
    <property type="match status" value="1"/>
</dbReference>
<dbReference type="GO" id="GO:0004803">
    <property type="term" value="F:transposase activity"/>
    <property type="evidence" value="ECO:0007669"/>
    <property type="project" value="InterPro"/>
</dbReference>
<accession>A0AAU7DLL7</accession>
<sequence length="180" mass="21357">MTRGLHRYQQTGNFHFITFSCYRRRPYLNSATSRRLFESALERIRQRYRFVVLGYVVMPEHVHLLVNEPKGGTLDRVMQALKLSVTKRRKERPFWQARYYDFNVWNPEKTTEKLKYMHRNPVKRGLVTKPNDWEWSSFRHYMTGSAGVVEIESFWTAAKRGNQLPKSQVSESRPGAPSSK</sequence>
<dbReference type="PANTHER" id="PTHR34322:SF2">
    <property type="entry name" value="TRANSPOSASE IS200-LIKE DOMAIN-CONTAINING PROTEIN"/>
    <property type="match status" value="1"/>
</dbReference>
<dbReference type="PANTHER" id="PTHR34322">
    <property type="entry name" value="TRANSPOSASE, Y1_TNP DOMAIN-CONTAINING"/>
    <property type="match status" value="1"/>
</dbReference>
<dbReference type="NCBIfam" id="NF047646">
    <property type="entry name" value="REP_Tyr_transpos"/>
    <property type="match status" value="1"/>
</dbReference>
<name>A0AAU7DLL7_9BACT</name>
<dbReference type="RefSeq" id="WP_348264017.1">
    <property type="nucleotide sequence ID" value="NZ_CP121196.1"/>
</dbReference>
<protein>
    <submittedName>
        <fullName evidence="2">Transposase</fullName>
    </submittedName>
</protein>